<dbReference type="InterPro" id="IPR013785">
    <property type="entry name" value="Aldolase_TIM"/>
</dbReference>
<evidence type="ECO:0000256" key="1">
    <source>
        <dbReference type="ARBA" id="ARBA00010897"/>
    </source>
</evidence>
<dbReference type="GO" id="GO:0009435">
    <property type="term" value="P:NAD+ biosynthetic process"/>
    <property type="evidence" value="ECO:0007669"/>
    <property type="project" value="UniProtKB-UniPathway"/>
</dbReference>
<dbReference type="Gene3D" id="3.20.20.70">
    <property type="entry name" value="Aldolase class I"/>
    <property type="match status" value="1"/>
</dbReference>
<dbReference type="NCBIfam" id="NF006629">
    <property type="entry name" value="PRK09198.1"/>
    <property type="match status" value="1"/>
</dbReference>
<dbReference type="PIRSF" id="PIRSF005943">
    <property type="entry name" value="NMPRT"/>
    <property type="match status" value="1"/>
</dbReference>
<dbReference type="SUPFAM" id="SSF51690">
    <property type="entry name" value="Nicotinate/Quinolinate PRTase C-terminal domain-like"/>
    <property type="match status" value="1"/>
</dbReference>
<dbReference type="UniPathway" id="UPA00253"/>
<dbReference type="Proteomes" id="UP000001307">
    <property type="component" value="Unassembled WGS sequence"/>
</dbReference>
<dbReference type="InterPro" id="IPR036068">
    <property type="entry name" value="Nicotinate_pribotase-like_C"/>
</dbReference>
<feature type="domain" description="Nicotinamide phosphoribosyltransferase N-terminal" evidence="11">
    <location>
        <begin position="5"/>
        <end position="85"/>
    </location>
</feature>
<keyword evidence="3" id="KW-0328">Glycosyltransferase</keyword>
<dbReference type="InterPro" id="IPR041529">
    <property type="entry name" value="DUF5598"/>
</dbReference>
<keyword evidence="13" id="KW-1185">Reference proteome</keyword>
<feature type="binding site" evidence="9">
    <location>
        <position position="214"/>
    </location>
    <ligand>
        <name>diphosphate</name>
        <dbReference type="ChEBI" id="CHEBI:33019"/>
    </ligand>
</feature>
<evidence type="ECO:0000313" key="13">
    <source>
        <dbReference type="Proteomes" id="UP000001307"/>
    </source>
</evidence>
<evidence type="ECO:0000259" key="10">
    <source>
        <dbReference type="Pfam" id="PF04095"/>
    </source>
</evidence>
<feature type="binding site" evidence="9">
    <location>
        <begin position="279"/>
        <end position="281"/>
    </location>
    <ligand>
        <name>beta-nicotinamide D-ribonucleotide</name>
        <dbReference type="ChEBI" id="CHEBI:14649"/>
    </ligand>
</feature>
<evidence type="ECO:0000256" key="9">
    <source>
        <dbReference type="PIRSR" id="PIRSR005943-1"/>
    </source>
</evidence>
<dbReference type="InterPro" id="IPR041525">
    <property type="entry name" value="N/Namide_PRibTrfase"/>
</dbReference>
<feature type="binding site" evidence="9">
    <location>
        <position position="279"/>
    </location>
    <ligand>
        <name>diphosphate</name>
        <dbReference type="ChEBI" id="CHEBI:33019"/>
    </ligand>
</feature>
<keyword evidence="4" id="KW-0808">Transferase</keyword>
<dbReference type="EC" id="2.4.2.12" evidence="6"/>
<evidence type="ECO:0000256" key="5">
    <source>
        <dbReference type="ARBA" id="ARBA00035007"/>
    </source>
</evidence>
<sequence length="457" mass="51119">MTEHNIILLTDSYKVSHHLQYPPKTSYCYSYFESRGGKFKNVIFFGKDSGSDEEILSEHLGSVPFNEAGWRYILENHGGKLPVIIKAVPEGTTVPVKNVLFTVENTDPECYWLVGYLETILLQCWYPSTVASYSHEMKKVIHQALKATSGNFGELDFQLHDFGFRGTSSIESAGLGACAHLVNFKGTDTIAGLTTAKKYYSSKCAGFSVPASEHSTTTVWGPNNEREAFQNMLTVFDEGIVSVVSDSYDIYHACRTIWGEQLKEDIIKRGEKGGRLVVRPDSGDPATVVLQLLEIFEQKFGTKKNAMGFKVLPRFIRILQGDGINLESVAHIFEHLKQNGWSAENVVLGCGGSLLQKHNRDTQKFAFKCSFAVVDGKGIEVYKDPITDKVKKSKRGKMALVKNGDEKLDFETIQHAQTMNGDIEAKDVLVPVFQDGEILVDYTLDSIRERVRCTFDY</sequence>
<dbReference type="Pfam" id="PF04095">
    <property type="entry name" value="NAPRTase"/>
    <property type="match status" value="1"/>
</dbReference>
<evidence type="ECO:0000256" key="2">
    <source>
        <dbReference type="ARBA" id="ARBA00022642"/>
    </source>
</evidence>
<evidence type="ECO:0000256" key="3">
    <source>
        <dbReference type="ARBA" id="ARBA00022676"/>
    </source>
</evidence>
<evidence type="ECO:0000256" key="8">
    <source>
        <dbReference type="ARBA" id="ARBA00047835"/>
    </source>
</evidence>
<evidence type="ECO:0000256" key="7">
    <source>
        <dbReference type="ARBA" id="ARBA00035036"/>
    </source>
</evidence>
<evidence type="ECO:0000256" key="6">
    <source>
        <dbReference type="ARBA" id="ARBA00035024"/>
    </source>
</evidence>
<dbReference type="AlphaFoldDB" id="E4XXP3"/>
<organism evidence="12">
    <name type="scientific">Oikopleura dioica</name>
    <name type="common">Tunicate</name>
    <dbReference type="NCBI Taxonomy" id="34765"/>
    <lineage>
        <taxon>Eukaryota</taxon>
        <taxon>Metazoa</taxon>
        <taxon>Chordata</taxon>
        <taxon>Tunicata</taxon>
        <taxon>Appendicularia</taxon>
        <taxon>Copelata</taxon>
        <taxon>Oikopleuridae</taxon>
        <taxon>Oikopleura</taxon>
    </lineage>
</organism>
<feature type="binding site" evidence="9">
    <location>
        <begin position="321"/>
        <end position="322"/>
    </location>
    <ligand>
        <name>beta-nicotinamide D-ribonucleotide</name>
        <dbReference type="ChEBI" id="CHEBI:14649"/>
    </ligand>
</feature>
<dbReference type="InParanoid" id="E4XXP3"/>
<gene>
    <name evidence="12" type="ORF">GSOID_T00007437001</name>
</gene>
<evidence type="ECO:0000256" key="4">
    <source>
        <dbReference type="ARBA" id="ARBA00022679"/>
    </source>
</evidence>
<feature type="domain" description="Nicotinate/nicotinamide phosphoribosyltransferase" evidence="10">
    <location>
        <begin position="157"/>
        <end position="403"/>
    </location>
</feature>
<feature type="binding site" evidence="9">
    <location>
        <position position="165"/>
    </location>
    <ligand>
        <name>diphosphate</name>
        <dbReference type="ChEBI" id="CHEBI:33019"/>
    </ligand>
</feature>
<comment type="pathway">
    <text evidence="5">Cofactor biosynthesis; NAD(+) biosynthesis; nicotinamide D-ribonucleotide from 5-phospho-alpha-D-ribose 1-diphosphate and nicotinamide: step 1/1.</text>
</comment>
<accession>E4XXP3</accession>
<dbReference type="PANTHER" id="PTHR43816:SF1">
    <property type="entry name" value="NICOTINAMIDE PHOSPHORIBOSYLTRANSFERASE"/>
    <property type="match status" value="1"/>
</dbReference>
<dbReference type="OrthoDB" id="193380at2759"/>
<keyword evidence="2" id="KW-0662">Pyridine nucleotide biosynthesis</keyword>
<proteinExistence type="inferred from homology"/>
<evidence type="ECO:0000313" key="12">
    <source>
        <dbReference type="EMBL" id="CBY14437.1"/>
    </source>
</evidence>
<protein>
    <recommendedName>
        <fullName evidence="7">Nicotinamide phosphoribosyltransferase</fullName>
        <ecNumber evidence="6">2.4.2.12</ecNumber>
    </recommendedName>
</protein>
<feature type="binding site" evidence="9">
    <location>
        <position position="188"/>
    </location>
    <ligand>
        <name>beta-nicotinamide D-ribonucleotide</name>
        <dbReference type="ChEBI" id="CHEBI:14649"/>
    </ligand>
</feature>
<dbReference type="EMBL" id="FN653286">
    <property type="protein sequence ID" value="CBY14437.1"/>
    <property type="molecule type" value="Genomic_DNA"/>
</dbReference>
<dbReference type="Pfam" id="PF18127">
    <property type="entry name" value="NAMPT_N"/>
    <property type="match status" value="1"/>
</dbReference>
<evidence type="ECO:0000259" key="11">
    <source>
        <dbReference type="Pfam" id="PF18127"/>
    </source>
</evidence>
<dbReference type="GO" id="GO:0047280">
    <property type="term" value="F:nicotinamide phosphoribosyltransferase activity"/>
    <property type="evidence" value="ECO:0007669"/>
    <property type="project" value="UniProtKB-EC"/>
</dbReference>
<feature type="binding site" evidence="9">
    <location>
        <position position="352"/>
    </location>
    <ligand>
        <name>beta-nicotinamide D-ribonucleotide</name>
        <dbReference type="ChEBI" id="CHEBI:14649"/>
    </ligand>
</feature>
<reference evidence="12" key="1">
    <citation type="journal article" date="2010" name="Science">
        <title>Plasticity of animal genome architecture unmasked by rapid evolution of a pelagic tunicate.</title>
        <authorList>
            <person name="Denoeud F."/>
            <person name="Henriet S."/>
            <person name="Mungpakdee S."/>
            <person name="Aury J.M."/>
            <person name="Da Silva C."/>
            <person name="Brinkmann H."/>
            <person name="Mikhaleva J."/>
            <person name="Olsen L.C."/>
            <person name="Jubin C."/>
            <person name="Canestro C."/>
            <person name="Bouquet J.M."/>
            <person name="Danks G."/>
            <person name="Poulain J."/>
            <person name="Campsteijn C."/>
            <person name="Adamski M."/>
            <person name="Cross I."/>
            <person name="Yadetie F."/>
            <person name="Muffato M."/>
            <person name="Louis A."/>
            <person name="Butcher S."/>
            <person name="Tsagkogeorga G."/>
            <person name="Konrad A."/>
            <person name="Singh S."/>
            <person name="Jensen M.F."/>
            <person name="Cong E.H."/>
            <person name="Eikeseth-Otteraa H."/>
            <person name="Noel B."/>
            <person name="Anthouard V."/>
            <person name="Porcel B.M."/>
            <person name="Kachouri-Lafond R."/>
            <person name="Nishino A."/>
            <person name="Ugolini M."/>
            <person name="Chourrout P."/>
            <person name="Nishida H."/>
            <person name="Aasland R."/>
            <person name="Huzurbazar S."/>
            <person name="Westhof E."/>
            <person name="Delsuc F."/>
            <person name="Lehrach H."/>
            <person name="Reinhardt R."/>
            <person name="Weissenbach J."/>
            <person name="Roy S.W."/>
            <person name="Artiguenave F."/>
            <person name="Postlethwait J.H."/>
            <person name="Manak J.R."/>
            <person name="Thompson E.M."/>
            <person name="Jaillon O."/>
            <person name="Du Pasquier L."/>
            <person name="Boudinot P."/>
            <person name="Liberles D.A."/>
            <person name="Volff J.N."/>
            <person name="Philippe H."/>
            <person name="Lenhard B."/>
            <person name="Roest Crollius H."/>
            <person name="Wincker P."/>
            <person name="Chourrout D."/>
        </authorList>
    </citation>
    <scope>NUCLEOTIDE SEQUENCE [LARGE SCALE GENOMIC DNA]</scope>
</reference>
<name>E4XXP3_OIKDI</name>
<comment type="catalytic activity">
    <reaction evidence="8">
        <text>beta-nicotinamide D-ribonucleotide + diphosphate = 5-phospho-alpha-D-ribose 1-diphosphate + nicotinamide + H(+)</text>
        <dbReference type="Rhea" id="RHEA:16149"/>
        <dbReference type="ChEBI" id="CHEBI:14649"/>
        <dbReference type="ChEBI" id="CHEBI:15378"/>
        <dbReference type="ChEBI" id="CHEBI:17154"/>
        <dbReference type="ChEBI" id="CHEBI:33019"/>
        <dbReference type="ChEBI" id="CHEBI:58017"/>
        <dbReference type="EC" id="2.4.2.12"/>
    </reaction>
    <physiologicalReaction direction="right-to-left" evidence="8">
        <dbReference type="Rhea" id="RHEA:16151"/>
    </physiologicalReaction>
</comment>
<feature type="binding site" evidence="9">
    <location>
        <position position="360"/>
    </location>
    <ligand>
        <name>beta-nicotinamide D-ribonucleotide</name>
        <dbReference type="ChEBI" id="CHEBI:14649"/>
    </ligand>
</feature>
<dbReference type="PANTHER" id="PTHR43816">
    <property type="entry name" value="NICOTINAMIDE PHOSPHORIBOSYLTRANSFERASE"/>
    <property type="match status" value="1"/>
</dbReference>
<dbReference type="CDD" id="cd01569">
    <property type="entry name" value="PBEF_like"/>
    <property type="match status" value="1"/>
</dbReference>
<comment type="similarity">
    <text evidence="1">Belongs to the NAPRTase family.</text>
</comment>
<dbReference type="InterPro" id="IPR016471">
    <property type="entry name" value="Nicotinamide_PRibTrfase"/>
</dbReference>